<comment type="caution">
    <text evidence="1">The sequence shown here is derived from an EMBL/GenBank/DDBJ whole genome shotgun (WGS) entry which is preliminary data.</text>
</comment>
<evidence type="ECO:0000313" key="1">
    <source>
        <dbReference type="EMBL" id="MPD01287.1"/>
    </source>
</evidence>
<gene>
    <name evidence="1" type="ORF">E2C01_096807</name>
</gene>
<reference evidence="1 2" key="1">
    <citation type="submission" date="2019-05" db="EMBL/GenBank/DDBJ databases">
        <title>Another draft genome of Portunus trituberculatus and its Hox gene families provides insights of decapod evolution.</title>
        <authorList>
            <person name="Jeong J.-H."/>
            <person name="Song I."/>
            <person name="Kim S."/>
            <person name="Choi T."/>
            <person name="Kim D."/>
            <person name="Ryu S."/>
            <person name="Kim W."/>
        </authorList>
    </citation>
    <scope>NUCLEOTIDE SEQUENCE [LARGE SCALE GENOMIC DNA]</scope>
    <source>
        <tissue evidence="1">Muscle</tissue>
    </source>
</reference>
<dbReference type="EMBL" id="VSRR010126460">
    <property type="protein sequence ID" value="MPD01287.1"/>
    <property type="molecule type" value="Genomic_DNA"/>
</dbReference>
<protein>
    <submittedName>
        <fullName evidence="1">Uncharacterized protein</fullName>
    </submittedName>
</protein>
<name>A0A5B7K425_PORTR</name>
<proteinExistence type="predicted"/>
<dbReference type="Proteomes" id="UP000324222">
    <property type="component" value="Unassembled WGS sequence"/>
</dbReference>
<keyword evidence="2" id="KW-1185">Reference proteome</keyword>
<organism evidence="1 2">
    <name type="scientific">Portunus trituberculatus</name>
    <name type="common">Swimming crab</name>
    <name type="synonym">Neptunus trituberculatus</name>
    <dbReference type="NCBI Taxonomy" id="210409"/>
    <lineage>
        <taxon>Eukaryota</taxon>
        <taxon>Metazoa</taxon>
        <taxon>Ecdysozoa</taxon>
        <taxon>Arthropoda</taxon>
        <taxon>Crustacea</taxon>
        <taxon>Multicrustacea</taxon>
        <taxon>Malacostraca</taxon>
        <taxon>Eumalacostraca</taxon>
        <taxon>Eucarida</taxon>
        <taxon>Decapoda</taxon>
        <taxon>Pleocyemata</taxon>
        <taxon>Brachyura</taxon>
        <taxon>Eubrachyura</taxon>
        <taxon>Portunoidea</taxon>
        <taxon>Portunidae</taxon>
        <taxon>Portuninae</taxon>
        <taxon>Portunus</taxon>
    </lineage>
</organism>
<evidence type="ECO:0000313" key="2">
    <source>
        <dbReference type="Proteomes" id="UP000324222"/>
    </source>
</evidence>
<accession>A0A5B7K425</accession>
<sequence length="76" mass="8323">MAPQSSSSQAQVLGLLCSSGCVGCIGRSVGIEWEVQGEARELRVGLTGRRFGNVDGETRRKEGNERMVEIERERIT</sequence>
<dbReference type="AlphaFoldDB" id="A0A5B7K425"/>